<dbReference type="InterPro" id="IPR002890">
    <property type="entry name" value="MG2"/>
</dbReference>
<dbReference type="Pfam" id="PF07678">
    <property type="entry name" value="TED_complement"/>
    <property type="match status" value="1"/>
</dbReference>
<keyword evidence="2" id="KW-0732">Signal</keyword>
<proteinExistence type="inferred from homology"/>
<dbReference type="SMART" id="SM01359">
    <property type="entry name" value="A2M_N_2"/>
    <property type="match status" value="1"/>
</dbReference>
<evidence type="ECO:0000313" key="6">
    <source>
        <dbReference type="Proteomes" id="UP000474296"/>
    </source>
</evidence>
<dbReference type="InterPro" id="IPR041246">
    <property type="entry name" value="Bact_MG10"/>
</dbReference>
<evidence type="ECO:0000256" key="2">
    <source>
        <dbReference type="ARBA" id="ARBA00022729"/>
    </source>
</evidence>
<dbReference type="Pfam" id="PF00207">
    <property type="entry name" value="A2M"/>
    <property type="match status" value="1"/>
</dbReference>
<gene>
    <name evidence="5" type="ORF">GWK10_08655</name>
</gene>
<feature type="domain" description="Alpha-2-macroglobulin bait region" evidence="3">
    <location>
        <begin position="972"/>
        <end position="1114"/>
    </location>
</feature>
<accession>A0A6M0CN47</accession>
<dbReference type="InterPro" id="IPR041462">
    <property type="entry name" value="Bact_A2M_MG6"/>
</dbReference>
<dbReference type="SMART" id="SM01419">
    <property type="entry name" value="Thiol-ester_cl"/>
    <property type="match status" value="1"/>
</dbReference>
<sequence length="1838" mass="206375">MKRILALVLLVATIFSCKEKSSETDNLFQFKDYIHYTTSGRISVEQPIQIDLAKEVEGWETGQTLESGIVKISPSVEGTLKAANKRSLIFTPTASLQSDTEYSVSLNLGKIYKDLPSEFKNYAFKFKTIEPNFNIVTNNLQSYSKQWQYLEGVIKASDVISLENAKKLVSASQNKKGLSIKFDESIQKSNVFDFKIDSIKREVADSKINVKWDGKAINAENEGENSVTIPGINNFTIVDVDVIQSPEQYLSINFSDQLKKQQNFDGLVSISGVKNPNYTVEGNVLKVYPDTRVVGNVQVDVFQGIKNSDNYRLKKAFSETISFEELKPQVRLVTNGVILPDSQNLKFNFEAVSLKAVDVRIIKIYENNVLQFLQDNNLNGGYSNGIKRVGRRIAKKTIQLVNEGEINSGKWKAYSIDLASIFNADPGALYRVELSFKKKYSLYACADDQTEDDQDSADYDEDLTEEEYWDNVRYNYRNYRYNWNQRENPCHEAYYHEDRVVTNNLLASNLGVIAKRGTNKSYYFAVTNILTTEPEASTTIKLFNYQQQEIGSTTTDAEGLAIFDADNYASFAIAKKGSNTTYIKLDDGNSLSLSKFNVSGRTLQRGLKGFIYGERGVWRPGDSLHLTFMLNDNANKLPKKHPVRMEITDPSGKLTYKKVLTQGVNNFYRFTVPTASEDKTGNWNATVSVGGARFYKSLKVETVKPNRLKIKFDFEDEVLSNKNPINADLNVQWLHGAPAKNIRAEVKANFSSSYTSFEKYPKYVFNDPSRKFSSQEIVVFDGELNEEGKAKVNKELNVGSNAPGMLNIAFLTRAFEKGGDFSIDAFSKKYSPYESYIGLRSPKSQAYGSYYTDEDTTFDIVVVDENGKPVQRNGVEIRVYQVKWRWWWSSSYDNLSSYASNNYHRPFITKKVNTNSKGEASFTINVPDENRGRYLIRISDPKSGHATGRTTYFYKNWWKSDWSADKDAASMLVFSTDKEKYNVGETATVTFPSGTEGRALLSIENGTEVLETKWIKTKEGETKATIPITKEMAPNVFINLSLLQPHAVTSNDLPLRLYGVIPILVEDTNTRLEPEISMPDALQPEQKFTVKVSEKSKKAMTYTVAVVDDGLLDLTRFKTPNAWDDFYAREALGVKTWDIFDHVIGAYGGSIEQVFAIGGGDGSGDGKKKKANRFKPVVKYLGPFNLKKGETKSHTITMPNYVGSVRTMVVAGDATKSAYGNAQKTTPVKKPLMVLATLPRKLSPGEKVSLPISVFAMEDKVKNVNISLKLSDGIAVVGEKTQNVSFARPDEKMVFFDLDVSKAKGINTVQVIASGNGEKSTYEVEIDVINPNPVTTKFKDVVLEANASQNISFDTFGVIGTNAAQVEFSTLPPMDFTRRMEYLIQYPHGCVEQTTSSVFPQLFLADIFDLTYEKKQKMDKNIKNGINRLAHFQQPNGGMSYWIGENSANDWGTSYSGHFMIEAEKKGYTLPLTFMSNWIKYQKQAARDWRPSYKYYRSDVAQAYRLYTLALSGNPDLVSMNRLREFSEISNDAKWRLAAAYALAGQKEAADKLMAKANINFKPVKGDYYTYGSVDRNRAMALETMVISGNSKAREVAEYIAKELSTNRWMSTQTTAYSLLAMAKMVKKNGGKDLNFTYVLNEGKSEAISTKSAIAQRELGIKMGTNTITITNKKANIVYARVVTAGKLPLGEETVEKRGLSLSVTYSDAKGSPIDVTKLSQGTDILANITVSNLKRESVKDIALTQIFPSGWEIVNTRFTAYGNNTTNQARYTDIRDDRVNFYFDLSRSGSTASTKKFSVLLNAAYLGKYYLPGTQAEAMYDNDYFVRNKGQWVEIEK</sequence>
<dbReference type="InterPro" id="IPR051802">
    <property type="entry name" value="YfhM-like"/>
</dbReference>
<dbReference type="Pfam" id="PF17962">
    <property type="entry name" value="bMG6"/>
    <property type="match status" value="1"/>
</dbReference>
<protein>
    <recommendedName>
        <fullName evidence="7">Alpha-2-macroglobulin</fullName>
    </recommendedName>
</protein>
<dbReference type="PROSITE" id="PS51257">
    <property type="entry name" value="PROKAR_LIPOPROTEIN"/>
    <property type="match status" value="1"/>
</dbReference>
<dbReference type="Proteomes" id="UP000474296">
    <property type="component" value="Unassembled WGS sequence"/>
</dbReference>
<organism evidence="5 6">
    <name type="scientific">Spongiivirga citrea</name>
    <dbReference type="NCBI Taxonomy" id="1481457"/>
    <lineage>
        <taxon>Bacteria</taxon>
        <taxon>Pseudomonadati</taxon>
        <taxon>Bacteroidota</taxon>
        <taxon>Flavobacteriia</taxon>
        <taxon>Flavobacteriales</taxon>
        <taxon>Flavobacteriaceae</taxon>
        <taxon>Spongiivirga</taxon>
    </lineage>
</organism>
<feature type="domain" description="Alpha-2-macroglobulin" evidence="4">
    <location>
        <begin position="1177"/>
        <end position="1268"/>
    </location>
</feature>
<dbReference type="GO" id="GO:0005615">
    <property type="term" value="C:extracellular space"/>
    <property type="evidence" value="ECO:0007669"/>
    <property type="project" value="InterPro"/>
</dbReference>
<dbReference type="Gene3D" id="1.50.10.20">
    <property type="match status" value="1"/>
</dbReference>
<dbReference type="Pfam" id="PF11974">
    <property type="entry name" value="bMG3"/>
    <property type="match status" value="1"/>
</dbReference>
<evidence type="ECO:0000313" key="5">
    <source>
        <dbReference type="EMBL" id="NER17279.1"/>
    </source>
</evidence>
<dbReference type="CDD" id="cd02891">
    <property type="entry name" value="A2M_like"/>
    <property type="match status" value="1"/>
</dbReference>
<dbReference type="Pfam" id="PF17973">
    <property type="entry name" value="bMG10"/>
    <property type="match status" value="1"/>
</dbReference>
<evidence type="ECO:0000259" key="3">
    <source>
        <dbReference type="SMART" id="SM01359"/>
    </source>
</evidence>
<dbReference type="Pfam" id="PF01835">
    <property type="entry name" value="MG2"/>
    <property type="match status" value="1"/>
</dbReference>
<dbReference type="InterPro" id="IPR047565">
    <property type="entry name" value="Alpha-macroglob_thiol-ester_cl"/>
</dbReference>
<evidence type="ECO:0000259" key="4">
    <source>
        <dbReference type="SMART" id="SM01360"/>
    </source>
</evidence>
<comment type="similarity">
    <text evidence="1">Belongs to the protease inhibitor I39 (alpha-2-macroglobulin) family. Bacterial alpha-2-macroglobulin subfamily.</text>
</comment>
<dbReference type="InterPro" id="IPR011626">
    <property type="entry name" value="Alpha-macroglobulin_TED"/>
</dbReference>
<dbReference type="InterPro" id="IPR041203">
    <property type="entry name" value="Bact_A2M_MG5"/>
</dbReference>
<dbReference type="InterPro" id="IPR021868">
    <property type="entry name" value="Alpha_2_Macroglob_MG3"/>
</dbReference>
<keyword evidence="6" id="KW-1185">Reference proteome</keyword>
<dbReference type="SMART" id="SM01360">
    <property type="entry name" value="A2M"/>
    <property type="match status" value="1"/>
</dbReference>
<dbReference type="InterPro" id="IPR011625">
    <property type="entry name" value="A2M_N_BRD"/>
</dbReference>
<evidence type="ECO:0008006" key="7">
    <source>
        <dbReference type="Google" id="ProtNLM"/>
    </source>
</evidence>
<name>A0A6M0CN47_9FLAO</name>
<dbReference type="PANTHER" id="PTHR40094">
    <property type="entry name" value="ALPHA-2-MACROGLOBULIN HOMOLOG"/>
    <property type="match status" value="1"/>
</dbReference>
<dbReference type="Pfam" id="PF07703">
    <property type="entry name" value="A2M_BRD"/>
    <property type="match status" value="1"/>
</dbReference>
<reference evidence="5 6" key="1">
    <citation type="submission" date="2020-01" db="EMBL/GenBank/DDBJ databases">
        <title>Spongiivirga citrea KCTC 32990T.</title>
        <authorList>
            <person name="Wang G."/>
        </authorList>
    </citation>
    <scope>NUCLEOTIDE SEQUENCE [LARGE SCALE GENOMIC DNA]</scope>
    <source>
        <strain evidence="5 6">KCTC 32990</strain>
    </source>
</reference>
<dbReference type="Pfam" id="PF17972">
    <property type="entry name" value="bMG5"/>
    <property type="match status" value="1"/>
</dbReference>
<dbReference type="SUPFAM" id="SSF48239">
    <property type="entry name" value="Terpenoid cyclases/Protein prenyltransferases"/>
    <property type="match status" value="1"/>
</dbReference>
<evidence type="ECO:0000256" key="1">
    <source>
        <dbReference type="ARBA" id="ARBA00010556"/>
    </source>
</evidence>
<comment type="caution">
    <text evidence="5">The sequence shown here is derived from an EMBL/GenBank/DDBJ whole genome shotgun (WGS) entry which is preliminary data.</text>
</comment>
<dbReference type="Gene3D" id="2.60.40.1930">
    <property type="match status" value="1"/>
</dbReference>
<dbReference type="InterPro" id="IPR008930">
    <property type="entry name" value="Terpenoid_cyclase/PrenylTrfase"/>
</dbReference>
<dbReference type="InterPro" id="IPR001599">
    <property type="entry name" value="Macroglobln_a2"/>
</dbReference>
<dbReference type="GO" id="GO:0004866">
    <property type="term" value="F:endopeptidase inhibitor activity"/>
    <property type="evidence" value="ECO:0007669"/>
    <property type="project" value="InterPro"/>
</dbReference>
<dbReference type="RefSeq" id="WP_164031611.1">
    <property type="nucleotide sequence ID" value="NZ_JAABOQ010000003.1"/>
</dbReference>
<dbReference type="PANTHER" id="PTHR40094:SF1">
    <property type="entry name" value="UBIQUITIN DOMAIN-CONTAINING PROTEIN"/>
    <property type="match status" value="1"/>
</dbReference>
<dbReference type="EMBL" id="JAABOQ010000003">
    <property type="protein sequence ID" value="NER17279.1"/>
    <property type="molecule type" value="Genomic_DNA"/>
</dbReference>